<accession>A0A8X9A8G7</accession>
<evidence type="ECO:0000256" key="1">
    <source>
        <dbReference type="SAM" id="MobiDB-lite"/>
    </source>
</evidence>
<dbReference type="PANTHER" id="PTHR34660:SF3">
    <property type="entry name" value="RRM DOMAIN-CONTAINING PROTEIN"/>
    <property type="match status" value="1"/>
</dbReference>
<dbReference type="AlphaFoldDB" id="A0A8X9A8G7"/>
<feature type="compositionally biased region" description="Basic residues" evidence="1">
    <location>
        <begin position="68"/>
        <end position="78"/>
    </location>
</feature>
<sequence>MGVGFDRKERYACLAAIALLHQKGTIRPMLAQQKSAVKLKYSDYSLLTYLKLSICMLLNSQPMLVVAKHKEKKHKKEKKDKEIKKDKERDGSDEKKHRDKKDRKEKHKEKKEKKEKHKDKRKDKEGCGKDKDKSSISEESTVAEKLEDRSGGKLQPKVHNKDRSGFGNEARSSSPFQGQDGGKPSQSFLSSQFNEESKFVQELDRRIRDDQRSGGSQLPERVAVLDNKDQEMVSRGAIRNSSGLLVAEKGDNKNKRTERQSDPQGVKNEFGGSKMMQSLIPNPKAKVEGVPKTVDEQNGRRWEEREKFKETGVVKQKDRVKEIPLKENDKDKEKKKEENAKIRKGDKNSSQCLFKNDGSNDPSSISGKHSVDLLKETYSNAGNEGNFRKRKDENTNGFLHGEFSCSIVTAGQILLYFLPKKKVHAVRCCLLTESDIRPNKMQRLAPHQLTENGRKLDPFETPMKPSHNNHIIPNNARVDNRERLMNGFTGAHKPSPQKPKSSAVVAVVSNQITEASKVPGHDPPSVYKALKVPKIDDLIAEASRRPPHPDSKYLAEVLTVPKVEDWSEPDHQDWLFTEKGRAGMRKVEPVRDRDDQHVWSEAVHIESADICALPYVIPY</sequence>
<reference evidence="2" key="1">
    <citation type="submission" date="2018-01" db="EMBL/GenBank/DDBJ databases">
        <authorList>
            <person name="Mao J.F."/>
        </authorList>
    </citation>
    <scope>NUCLEOTIDE SEQUENCE</scope>
    <source>
        <strain evidence="2">Huo1</strain>
        <tissue evidence="2">Leaf</tissue>
    </source>
</reference>
<feature type="compositionally biased region" description="Basic residues" evidence="1">
    <location>
        <begin position="97"/>
        <end position="121"/>
    </location>
</feature>
<feature type="compositionally biased region" description="Basic and acidic residues" evidence="1">
    <location>
        <begin position="79"/>
        <end position="96"/>
    </location>
</feature>
<feature type="compositionally biased region" description="Basic and acidic residues" evidence="1">
    <location>
        <begin position="195"/>
        <end position="212"/>
    </location>
</feature>
<organism evidence="2">
    <name type="scientific">Salvia splendens</name>
    <name type="common">Scarlet sage</name>
    <dbReference type="NCBI Taxonomy" id="180675"/>
    <lineage>
        <taxon>Eukaryota</taxon>
        <taxon>Viridiplantae</taxon>
        <taxon>Streptophyta</taxon>
        <taxon>Embryophyta</taxon>
        <taxon>Tracheophyta</taxon>
        <taxon>Spermatophyta</taxon>
        <taxon>Magnoliopsida</taxon>
        <taxon>eudicotyledons</taxon>
        <taxon>Gunneridae</taxon>
        <taxon>Pentapetalae</taxon>
        <taxon>asterids</taxon>
        <taxon>lamiids</taxon>
        <taxon>Lamiales</taxon>
        <taxon>Lamiaceae</taxon>
        <taxon>Nepetoideae</taxon>
        <taxon>Mentheae</taxon>
        <taxon>Salviinae</taxon>
        <taxon>Salvia</taxon>
        <taxon>Salvia subgen. Calosphace</taxon>
        <taxon>core Calosphace</taxon>
    </lineage>
</organism>
<feature type="compositionally biased region" description="Basic and acidic residues" evidence="1">
    <location>
        <begin position="248"/>
        <end position="261"/>
    </location>
</feature>
<dbReference type="PANTHER" id="PTHR34660">
    <property type="entry name" value="MYB-LIKE PROTEIN X"/>
    <property type="match status" value="1"/>
</dbReference>
<proteinExistence type="predicted"/>
<feature type="compositionally biased region" description="Polar residues" evidence="1">
    <location>
        <begin position="184"/>
        <end position="194"/>
    </location>
</feature>
<keyword evidence="3" id="KW-1185">Reference proteome</keyword>
<feature type="compositionally biased region" description="Polar residues" evidence="1">
    <location>
        <begin position="348"/>
        <end position="367"/>
    </location>
</feature>
<evidence type="ECO:0000313" key="3">
    <source>
        <dbReference type="Proteomes" id="UP000298416"/>
    </source>
</evidence>
<dbReference type="EMBL" id="PNBA02000003">
    <property type="protein sequence ID" value="KAG6431456.1"/>
    <property type="molecule type" value="Genomic_DNA"/>
</dbReference>
<feature type="compositionally biased region" description="Basic and acidic residues" evidence="1">
    <location>
        <begin position="122"/>
        <end position="151"/>
    </location>
</feature>
<feature type="compositionally biased region" description="Basic and acidic residues" evidence="1">
    <location>
        <begin position="285"/>
        <end position="347"/>
    </location>
</feature>
<dbReference type="Proteomes" id="UP000298416">
    <property type="component" value="Unassembled WGS sequence"/>
</dbReference>
<name>A0A8X9A8G7_SALSN</name>
<reference evidence="2" key="2">
    <citation type="submission" date="2020-08" db="EMBL/GenBank/DDBJ databases">
        <title>Plant Genome Project.</title>
        <authorList>
            <person name="Zhang R.-G."/>
        </authorList>
    </citation>
    <scope>NUCLEOTIDE SEQUENCE</scope>
    <source>
        <strain evidence="2">Huo1</strain>
        <tissue evidence="2">Leaf</tissue>
    </source>
</reference>
<gene>
    <name evidence="2" type="ORF">SASPL_109535</name>
</gene>
<comment type="caution">
    <text evidence="2">The sequence shown here is derived from an EMBL/GenBank/DDBJ whole genome shotgun (WGS) entry which is preliminary data.</text>
</comment>
<feature type="region of interest" description="Disordered" evidence="1">
    <location>
        <begin position="68"/>
        <end position="368"/>
    </location>
</feature>
<evidence type="ECO:0000313" key="2">
    <source>
        <dbReference type="EMBL" id="KAG6431456.1"/>
    </source>
</evidence>
<protein>
    <submittedName>
        <fullName evidence="2">Uncharacterized protein</fullName>
    </submittedName>
</protein>